<protein>
    <recommendedName>
        <fullName evidence="2">Histidine--tRNA ligase</fullName>
    </recommendedName>
</protein>
<feature type="binding site" evidence="3">
    <location>
        <position position="107"/>
    </location>
    <ligand>
        <name>L-histidine</name>
        <dbReference type="ChEBI" id="CHEBI:57595"/>
    </ligand>
</feature>
<evidence type="ECO:0000256" key="1">
    <source>
        <dbReference type="ARBA" id="ARBA00011738"/>
    </source>
</evidence>
<feature type="domain" description="Aminoacyl-transfer RNA synthetases class-II family profile" evidence="4">
    <location>
        <begin position="13"/>
        <end position="341"/>
    </location>
</feature>
<dbReference type="GO" id="GO:0016757">
    <property type="term" value="F:glycosyltransferase activity"/>
    <property type="evidence" value="ECO:0007669"/>
    <property type="project" value="UniProtKB-KW"/>
</dbReference>
<dbReference type="PANTHER" id="PTHR43707:SF1">
    <property type="entry name" value="HISTIDINE--TRNA LIGASE, MITOCHONDRIAL-RELATED"/>
    <property type="match status" value="1"/>
</dbReference>
<reference evidence="5 6" key="1">
    <citation type="submission" date="2017-10" db="EMBL/GenBank/DDBJ databases">
        <title>Genome sequence of Caulobacter mirabilis FWC38.</title>
        <authorList>
            <person name="Fiebig A."/>
            <person name="Crosson S."/>
        </authorList>
    </citation>
    <scope>NUCLEOTIDE SEQUENCE [LARGE SCALE GENOMIC DNA]</scope>
    <source>
        <strain evidence="5 6">FWC 38</strain>
    </source>
</reference>
<dbReference type="AlphaFoldDB" id="A0A2D2ATD4"/>
<keyword evidence="5" id="KW-0328">Glycosyltransferase</keyword>
<evidence type="ECO:0000256" key="2">
    <source>
        <dbReference type="ARBA" id="ARBA00017399"/>
    </source>
</evidence>
<evidence type="ECO:0000313" key="6">
    <source>
        <dbReference type="Proteomes" id="UP000228945"/>
    </source>
</evidence>
<dbReference type="InterPro" id="IPR006195">
    <property type="entry name" value="aa-tRNA-synth_II"/>
</dbReference>
<proteinExistence type="predicted"/>
<dbReference type="Proteomes" id="UP000228945">
    <property type="component" value="Chromosome"/>
</dbReference>
<feature type="binding site" evidence="3">
    <location>
        <begin position="66"/>
        <end position="68"/>
    </location>
    <ligand>
        <name>L-histidine</name>
        <dbReference type="ChEBI" id="CHEBI:57595"/>
    </ligand>
</feature>
<dbReference type="PANTHER" id="PTHR43707">
    <property type="entry name" value="HISTIDYL-TRNA SYNTHETASE"/>
    <property type="match status" value="1"/>
</dbReference>
<evidence type="ECO:0000259" key="4">
    <source>
        <dbReference type="PROSITE" id="PS50862"/>
    </source>
</evidence>
<comment type="subunit">
    <text evidence="1">Homodimer.</text>
</comment>
<dbReference type="InterPro" id="IPR004516">
    <property type="entry name" value="HisRS/HisZ"/>
</dbReference>
<evidence type="ECO:0000313" key="5">
    <source>
        <dbReference type="EMBL" id="ATQ41259.1"/>
    </source>
</evidence>
<dbReference type="Pfam" id="PF13393">
    <property type="entry name" value="tRNA-synt_His"/>
    <property type="match status" value="2"/>
</dbReference>
<dbReference type="SUPFAM" id="SSF55681">
    <property type="entry name" value="Class II aaRS and biotin synthetases"/>
    <property type="match status" value="1"/>
</dbReference>
<accession>A0A2D2ATD4</accession>
<dbReference type="PIRSF" id="PIRSF001549">
    <property type="entry name" value="His-tRNA_synth"/>
    <property type="match status" value="1"/>
</dbReference>
<dbReference type="GO" id="GO:0004821">
    <property type="term" value="F:histidine-tRNA ligase activity"/>
    <property type="evidence" value="ECO:0007669"/>
    <property type="project" value="TreeGrafter"/>
</dbReference>
<dbReference type="RefSeq" id="WP_099620516.1">
    <property type="nucleotide sequence ID" value="NZ_CP024201.1"/>
</dbReference>
<feature type="binding site" evidence="3">
    <location>
        <begin position="318"/>
        <end position="319"/>
    </location>
    <ligand>
        <name>L-histidine</name>
        <dbReference type="ChEBI" id="CHEBI:57595"/>
    </ligand>
</feature>
<dbReference type="EMBL" id="CP024201">
    <property type="protein sequence ID" value="ATQ41259.1"/>
    <property type="molecule type" value="Genomic_DNA"/>
</dbReference>
<keyword evidence="5" id="KW-0808">Transferase</keyword>
<dbReference type="InterPro" id="IPR041715">
    <property type="entry name" value="HisRS-like_core"/>
</dbReference>
<dbReference type="Gene3D" id="3.30.930.10">
    <property type="entry name" value="Bira Bifunctional Protein, Domain 2"/>
    <property type="match status" value="1"/>
</dbReference>
<feature type="binding site" evidence="3">
    <location>
        <position position="93"/>
    </location>
    <ligand>
        <name>L-histidine</name>
        <dbReference type="ChEBI" id="CHEBI:57595"/>
    </ligand>
</feature>
<organism evidence="5 6">
    <name type="scientific">Caulobacter mirabilis</name>
    <dbReference type="NCBI Taxonomy" id="69666"/>
    <lineage>
        <taxon>Bacteria</taxon>
        <taxon>Pseudomonadati</taxon>
        <taxon>Pseudomonadota</taxon>
        <taxon>Alphaproteobacteria</taxon>
        <taxon>Caulobacterales</taxon>
        <taxon>Caulobacteraceae</taxon>
        <taxon>Caulobacter</taxon>
    </lineage>
</organism>
<dbReference type="OrthoDB" id="9797914at2"/>
<feature type="binding site" evidence="3">
    <location>
        <position position="314"/>
    </location>
    <ligand>
        <name>L-histidine</name>
        <dbReference type="ChEBI" id="CHEBI:57595"/>
    </ligand>
</feature>
<dbReference type="KEGG" id="cmb:CSW64_01960"/>
<name>A0A2D2ATD4_9CAUL</name>
<dbReference type="NCBIfam" id="NF008949">
    <property type="entry name" value="PRK12295.1-2"/>
    <property type="match status" value="1"/>
</dbReference>
<dbReference type="PROSITE" id="PS50862">
    <property type="entry name" value="AA_TRNA_LIGASE_II"/>
    <property type="match status" value="1"/>
</dbReference>
<dbReference type="GO" id="GO:0006427">
    <property type="term" value="P:histidyl-tRNA aminoacylation"/>
    <property type="evidence" value="ECO:0007669"/>
    <property type="project" value="TreeGrafter"/>
</dbReference>
<keyword evidence="6" id="KW-1185">Reference proteome</keyword>
<feature type="binding site" evidence="3">
    <location>
        <position position="111"/>
    </location>
    <ligand>
        <name>L-histidine</name>
        <dbReference type="ChEBI" id="CHEBI:57595"/>
    </ligand>
</feature>
<sequence length="374" mass="39495">MRLEPPIPPAALAAIRAPLTEAGAVSVEVPVLQPLALLLDLTGEAMRPRLFVVQAEGGEELALRPDFTIPVARAHIQGQALEGRYFYEGKAFRASPQGSQRAEEFLQIGVEIFGNGDPAESDAEAAGLAWRSASAGGRDDLTITFGDIALFGAFVDSLALAPALAARLKRLFTRPRLLAAELDRAEAGERPERFVNPLEGVSADQGAGALRQLWAIAGIEPVGARPADEIVQRLAERAEASRTPSLSPAEAAAVRGFLAVSGAPRAALDEVLRLAGPARDTLDQALEGWSRRLARLAERGVPEDRMTFAAAFGRAFGYYDGVLFEVRSPSLGEERPAAAGGRYDGLPSRLGASRALGAVGCMVRPARAFAGGEE</sequence>
<dbReference type="GO" id="GO:0005737">
    <property type="term" value="C:cytoplasm"/>
    <property type="evidence" value="ECO:0007669"/>
    <property type="project" value="InterPro"/>
</dbReference>
<gene>
    <name evidence="5" type="ORF">CSW64_01960</name>
</gene>
<dbReference type="InterPro" id="IPR045864">
    <property type="entry name" value="aa-tRNA-synth_II/BPL/LPL"/>
</dbReference>
<evidence type="ECO:0000256" key="3">
    <source>
        <dbReference type="PIRSR" id="PIRSR001549-1"/>
    </source>
</evidence>